<dbReference type="PANTHER" id="PTHR47504">
    <property type="entry name" value="RIGHT ORIGIN-BINDING PROTEIN"/>
    <property type="match status" value="1"/>
</dbReference>
<dbReference type="InterPro" id="IPR010499">
    <property type="entry name" value="AraC_E-bd"/>
</dbReference>
<protein>
    <submittedName>
        <fullName evidence="5">AraC family transcriptional regulator</fullName>
    </submittedName>
</protein>
<dbReference type="InterPro" id="IPR018060">
    <property type="entry name" value="HTH_AraC"/>
</dbReference>
<dbReference type="SUPFAM" id="SSF55136">
    <property type="entry name" value="Probable bacterial effector-binding domain"/>
    <property type="match status" value="1"/>
</dbReference>
<name>A0A1M6RCG0_PARC5</name>
<dbReference type="SUPFAM" id="SSF46689">
    <property type="entry name" value="Homeodomain-like"/>
    <property type="match status" value="2"/>
</dbReference>
<dbReference type="OrthoDB" id="9801123at2"/>
<dbReference type="Proteomes" id="UP000184465">
    <property type="component" value="Unassembled WGS sequence"/>
</dbReference>
<dbReference type="InterPro" id="IPR018062">
    <property type="entry name" value="HTH_AraC-typ_CS"/>
</dbReference>
<dbReference type="GO" id="GO:0003700">
    <property type="term" value="F:DNA-binding transcription factor activity"/>
    <property type="evidence" value="ECO:0007669"/>
    <property type="project" value="InterPro"/>
</dbReference>
<proteinExistence type="predicted"/>
<dbReference type="Pfam" id="PF12833">
    <property type="entry name" value="HTH_18"/>
    <property type="match status" value="1"/>
</dbReference>
<dbReference type="PANTHER" id="PTHR47504:SF5">
    <property type="entry name" value="RIGHT ORIGIN-BINDING PROTEIN"/>
    <property type="match status" value="1"/>
</dbReference>
<dbReference type="EMBL" id="FRAG01000044">
    <property type="protein sequence ID" value="SHK30149.1"/>
    <property type="molecule type" value="Genomic_DNA"/>
</dbReference>
<evidence type="ECO:0000256" key="1">
    <source>
        <dbReference type="ARBA" id="ARBA00023015"/>
    </source>
</evidence>
<organism evidence="5 6">
    <name type="scientific">Paramaledivibacter caminithermalis (strain DSM 15212 / CIP 107654 / DViRD3)</name>
    <name type="common">Clostridium caminithermale</name>
    <dbReference type="NCBI Taxonomy" id="1121301"/>
    <lineage>
        <taxon>Bacteria</taxon>
        <taxon>Bacillati</taxon>
        <taxon>Bacillota</taxon>
        <taxon>Clostridia</taxon>
        <taxon>Peptostreptococcales</taxon>
        <taxon>Caminicellaceae</taxon>
        <taxon>Paramaledivibacter</taxon>
    </lineage>
</organism>
<dbReference type="Gene3D" id="1.10.10.60">
    <property type="entry name" value="Homeodomain-like"/>
    <property type="match status" value="2"/>
</dbReference>
<evidence type="ECO:0000256" key="3">
    <source>
        <dbReference type="ARBA" id="ARBA00023163"/>
    </source>
</evidence>
<dbReference type="InterPro" id="IPR009057">
    <property type="entry name" value="Homeodomain-like_sf"/>
</dbReference>
<dbReference type="SMART" id="SM00871">
    <property type="entry name" value="AraC_E_bind"/>
    <property type="match status" value="1"/>
</dbReference>
<keyword evidence="2" id="KW-0238">DNA-binding</keyword>
<feature type="domain" description="HTH araC/xylS-type" evidence="4">
    <location>
        <begin position="8"/>
        <end position="106"/>
    </location>
</feature>
<keyword evidence="6" id="KW-1185">Reference proteome</keyword>
<dbReference type="InterPro" id="IPR050959">
    <property type="entry name" value="MarA-like"/>
</dbReference>
<evidence type="ECO:0000259" key="4">
    <source>
        <dbReference type="PROSITE" id="PS01124"/>
    </source>
</evidence>
<dbReference type="PROSITE" id="PS01124">
    <property type="entry name" value="HTH_ARAC_FAMILY_2"/>
    <property type="match status" value="1"/>
</dbReference>
<keyword evidence="1" id="KW-0805">Transcription regulation</keyword>
<gene>
    <name evidence="5" type="ORF">SAMN02745912_02918</name>
</gene>
<reference evidence="5 6" key="1">
    <citation type="submission" date="2016-11" db="EMBL/GenBank/DDBJ databases">
        <authorList>
            <person name="Jaros S."/>
            <person name="Januszkiewicz K."/>
            <person name="Wedrychowicz H."/>
        </authorList>
    </citation>
    <scope>NUCLEOTIDE SEQUENCE [LARGE SCALE GENOMIC DNA]</scope>
    <source>
        <strain evidence="5 6">DSM 15212</strain>
    </source>
</reference>
<dbReference type="STRING" id="1121301.SAMN02745912_02918"/>
<evidence type="ECO:0000313" key="6">
    <source>
        <dbReference type="Proteomes" id="UP000184465"/>
    </source>
</evidence>
<dbReference type="GO" id="GO:0043565">
    <property type="term" value="F:sequence-specific DNA binding"/>
    <property type="evidence" value="ECO:0007669"/>
    <property type="project" value="InterPro"/>
</dbReference>
<dbReference type="InterPro" id="IPR011256">
    <property type="entry name" value="Reg_factor_effector_dom_sf"/>
</dbReference>
<dbReference type="InterPro" id="IPR029442">
    <property type="entry name" value="GyrI-like"/>
</dbReference>
<evidence type="ECO:0000313" key="5">
    <source>
        <dbReference type="EMBL" id="SHK30149.1"/>
    </source>
</evidence>
<dbReference type="SMART" id="SM00342">
    <property type="entry name" value="HTH_ARAC"/>
    <property type="match status" value="1"/>
</dbReference>
<evidence type="ECO:0000256" key="2">
    <source>
        <dbReference type="ARBA" id="ARBA00023125"/>
    </source>
</evidence>
<accession>A0A1M6RCG0</accession>
<dbReference type="PROSITE" id="PS00041">
    <property type="entry name" value="HTH_ARAC_FAMILY_1"/>
    <property type="match status" value="1"/>
</dbReference>
<dbReference type="Gene3D" id="3.20.80.10">
    <property type="entry name" value="Regulatory factor, effector binding domain"/>
    <property type="match status" value="1"/>
</dbReference>
<sequence length="291" mass="33658">MRWLRRLTNALDYIEENIEGKVDIDEVAKVAYSSSFHFQRMFYMIANVTVAEYIRKRKLTLAAQELASSRTRVIDIALKYGYETPEAFTKAFKNIHGIPPSAARRPGIKLKAYPRLSFQISIKGDKDMDYKIINGDDYKVIGKSIRVSTKDGENYIKIPKFWEEFCQKGLDQKLMKLSDSKDMLGICMDYSKELEEITYVIAVKKTKDVKLEEFEGFEEFEIPASTWAVFQSVGSIPDAIQKVWKRIYSEWFPATGYEHSGGPEIELYPNEGLCPSDDDYRCEVWIPIIKK</sequence>
<dbReference type="RefSeq" id="WP_073151622.1">
    <property type="nucleotide sequence ID" value="NZ_FRAG01000044.1"/>
</dbReference>
<dbReference type="Pfam" id="PF06445">
    <property type="entry name" value="GyrI-like"/>
    <property type="match status" value="1"/>
</dbReference>
<dbReference type="AlphaFoldDB" id="A0A1M6RCG0"/>
<keyword evidence="3" id="KW-0804">Transcription</keyword>